<evidence type="ECO:0000256" key="1">
    <source>
        <dbReference type="ARBA" id="ARBA00008517"/>
    </source>
</evidence>
<dbReference type="InterPro" id="IPR037321">
    <property type="entry name" value="KIN17-like"/>
</dbReference>
<dbReference type="Pfam" id="PF25095">
    <property type="entry name" value="C2H2-zf_KIN17"/>
    <property type="match status" value="1"/>
</dbReference>
<dbReference type="GO" id="GO:0003690">
    <property type="term" value="F:double-stranded DNA binding"/>
    <property type="evidence" value="ECO:0007669"/>
    <property type="project" value="TreeGrafter"/>
</dbReference>
<dbReference type="InterPro" id="IPR014722">
    <property type="entry name" value="Rib_uL2_dom2"/>
</dbReference>
<dbReference type="GO" id="GO:0006260">
    <property type="term" value="P:DNA replication"/>
    <property type="evidence" value="ECO:0007669"/>
    <property type="project" value="TreeGrafter"/>
</dbReference>
<evidence type="ECO:0000313" key="7">
    <source>
        <dbReference type="EMBL" id="RNA05928.1"/>
    </source>
</evidence>
<dbReference type="GO" id="GO:0008270">
    <property type="term" value="F:zinc ion binding"/>
    <property type="evidence" value="ECO:0007669"/>
    <property type="project" value="UniProtKB-KW"/>
</dbReference>
<feature type="domain" description="DNA/RNA-binding protein Kin17 WH-like" evidence="6">
    <location>
        <begin position="54"/>
        <end position="180"/>
    </location>
</feature>
<dbReference type="Pfam" id="PF18131">
    <property type="entry name" value="KN17_SH3"/>
    <property type="match status" value="1"/>
</dbReference>
<name>A0A3M7Q4Q2_BRAPC</name>
<gene>
    <name evidence="7" type="ORF">BpHYR1_030602</name>
</gene>
<keyword evidence="8" id="KW-1185">Reference proteome</keyword>
<dbReference type="Gene3D" id="2.30.30.30">
    <property type="match status" value="1"/>
</dbReference>
<dbReference type="Proteomes" id="UP000276133">
    <property type="component" value="Unassembled WGS sequence"/>
</dbReference>
<dbReference type="GO" id="GO:0005634">
    <property type="term" value="C:nucleus"/>
    <property type="evidence" value="ECO:0007669"/>
    <property type="project" value="TreeGrafter"/>
</dbReference>
<comment type="similarity">
    <text evidence="1">Belongs to the KIN17 family.</text>
</comment>
<keyword evidence="4" id="KW-0862">Zinc</keyword>
<dbReference type="Gene3D" id="2.30.30.140">
    <property type="match status" value="1"/>
</dbReference>
<dbReference type="SMART" id="SM01253">
    <property type="entry name" value="Kin17_mid"/>
    <property type="match status" value="1"/>
</dbReference>
<dbReference type="Pfam" id="PF25092">
    <property type="entry name" value="SH3_KIN17_C"/>
    <property type="match status" value="1"/>
</dbReference>
<dbReference type="InterPro" id="IPR019447">
    <property type="entry name" value="DNA/RNA-bd_Kin17_WH-like_dom"/>
</dbReference>
<evidence type="ECO:0000313" key="8">
    <source>
        <dbReference type="Proteomes" id="UP000276133"/>
    </source>
</evidence>
<dbReference type="FunFam" id="1.10.10.2030:FF:000001">
    <property type="entry name" value="DNA/RNA-binding protein KIN17, putative"/>
    <property type="match status" value="1"/>
</dbReference>
<dbReference type="PANTHER" id="PTHR12805">
    <property type="entry name" value="KIN17 KIN, ANTIGENIC DETERMINANT OF RECA PROTEIN HOMOLOG"/>
    <property type="match status" value="1"/>
</dbReference>
<dbReference type="InterPro" id="IPR041330">
    <property type="entry name" value="KN17_SH3"/>
</dbReference>
<dbReference type="SUPFAM" id="SSF57667">
    <property type="entry name" value="beta-beta-alpha zinc fingers"/>
    <property type="match status" value="1"/>
</dbReference>
<evidence type="ECO:0000256" key="5">
    <source>
        <dbReference type="SAM" id="MobiDB-lite"/>
    </source>
</evidence>
<feature type="region of interest" description="Disordered" evidence="5">
    <location>
        <begin position="222"/>
        <end position="272"/>
    </location>
</feature>
<dbReference type="PANTHER" id="PTHR12805:SF0">
    <property type="entry name" value="DNA_RNA-BINDING PROTEIN KIN17"/>
    <property type="match status" value="1"/>
</dbReference>
<evidence type="ECO:0000259" key="6">
    <source>
        <dbReference type="SMART" id="SM01253"/>
    </source>
</evidence>
<dbReference type="STRING" id="10195.A0A3M7Q4Q2"/>
<proteinExistence type="inferred from homology"/>
<keyword evidence="2" id="KW-0479">Metal-binding</keyword>
<dbReference type="AlphaFoldDB" id="A0A3M7Q4Q2"/>
<organism evidence="7 8">
    <name type="scientific">Brachionus plicatilis</name>
    <name type="common">Marine rotifer</name>
    <name type="synonym">Brachionus muelleri</name>
    <dbReference type="NCBI Taxonomy" id="10195"/>
    <lineage>
        <taxon>Eukaryota</taxon>
        <taxon>Metazoa</taxon>
        <taxon>Spiralia</taxon>
        <taxon>Gnathifera</taxon>
        <taxon>Rotifera</taxon>
        <taxon>Eurotatoria</taxon>
        <taxon>Monogononta</taxon>
        <taxon>Pseudotrocha</taxon>
        <taxon>Ploima</taxon>
        <taxon>Brachionidae</taxon>
        <taxon>Brachionus</taxon>
    </lineage>
</organism>
<accession>A0A3M7Q4Q2</accession>
<dbReference type="InterPro" id="IPR041995">
    <property type="entry name" value="KOW_KIN17"/>
</dbReference>
<sequence length="413" mass="47838">MGKEKPGFLTPKAIANRIKAKGLQKLRWYCQMCQKQCRDENGFKCHAMSESHQRQLLLFADNAGKFMDDFSSQFHREYINILKRRFGTKRVNANIVYQEYISDRDHVHMNATRWFSLTQYVKFLGRNGICHVEETEKGWFVTYIDRDPETLRRQEEAEKKKKLDLDDRQRQELYLQKQIERAKEKQNEEAHEATELVKPQDEVIRISFKKTAPVFKLAKDSNVPKTSKSEENETSCIKSEPHDPEEKIKDTPRASDESKSEKDKKSDGPAEKRKLSTLEEILVTEEKKREKINRKDYWLHKNIVVKVTTKKLGEKYLNKKGIVADVLDQYTGVVKLIESGTVIKLDQAHLETVLPALGKKVLILNGAYRGEVATMEDINQDKFCASVTIASGPLKGKLVKNVQYEDISKLNQD</sequence>
<evidence type="ECO:0000256" key="2">
    <source>
        <dbReference type="ARBA" id="ARBA00022723"/>
    </source>
</evidence>
<dbReference type="Pfam" id="PF10357">
    <property type="entry name" value="WH_KIN17"/>
    <property type="match status" value="1"/>
</dbReference>
<evidence type="ECO:0000256" key="3">
    <source>
        <dbReference type="ARBA" id="ARBA00022771"/>
    </source>
</evidence>
<dbReference type="GO" id="GO:0006974">
    <property type="term" value="P:DNA damage response"/>
    <property type="evidence" value="ECO:0007669"/>
    <property type="project" value="TreeGrafter"/>
</dbReference>
<dbReference type="FunFam" id="2.30.30.30:FF:000021">
    <property type="entry name" value="DNA/RNA-binding protein KIN17, putative"/>
    <property type="match status" value="1"/>
</dbReference>
<dbReference type="InterPro" id="IPR038254">
    <property type="entry name" value="KIN17_WH-like_sf"/>
</dbReference>
<protein>
    <submittedName>
        <fullName evidence="7">DNA RNA-binding KIN17</fullName>
    </submittedName>
</protein>
<evidence type="ECO:0000256" key="4">
    <source>
        <dbReference type="ARBA" id="ARBA00022833"/>
    </source>
</evidence>
<reference evidence="7 8" key="1">
    <citation type="journal article" date="2018" name="Sci. Rep.">
        <title>Genomic signatures of local adaptation to the degree of environmental predictability in rotifers.</title>
        <authorList>
            <person name="Franch-Gras L."/>
            <person name="Hahn C."/>
            <person name="Garcia-Roger E.M."/>
            <person name="Carmona M.J."/>
            <person name="Serra M."/>
            <person name="Gomez A."/>
        </authorList>
    </citation>
    <scope>NUCLEOTIDE SEQUENCE [LARGE SCALE GENOMIC DNA]</scope>
    <source>
        <strain evidence="7">HYR1</strain>
    </source>
</reference>
<dbReference type="InterPro" id="IPR056767">
    <property type="entry name" value="C2H2-Znf_KIN17"/>
</dbReference>
<comment type="caution">
    <text evidence="7">The sequence shown here is derived from an EMBL/GenBank/DDBJ whole genome shotgun (WGS) entry which is preliminary data.</text>
</comment>
<dbReference type="InterPro" id="IPR036236">
    <property type="entry name" value="Znf_C2H2_sf"/>
</dbReference>
<feature type="compositionally biased region" description="Basic and acidic residues" evidence="5">
    <location>
        <begin position="239"/>
        <end position="272"/>
    </location>
</feature>
<dbReference type="EMBL" id="REGN01007555">
    <property type="protein sequence ID" value="RNA05928.1"/>
    <property type="molecule type" value="Genomic_DNA"/>
</dbReference>
<dbReference type="OrthoDB" id="10266249at2759"/>
<dbReference type="Gene3D" id="1.10.10.2030">
    <property type="entry name" value="DNA/RNA-binding protein Kin17, conserved domain"/>
    <property type="match status" value="1"/>
</dbReference>
<keyword evidence="3" id="KW-0863">Zinc-finger</keyword>
<dbReference type="CDD" id="cd13155">
    <property type="entry name" value="KOW_KIN17"/>
    <property type="match status" value="1"/>
</dbReference>